<dbReference type="AlphaFoldDB" id="A0A7X6LB73"/>
<evidence type="ECO:0000256" key="4">
    <source>
        <dbReference type="ARBA" id="ARBA00022840"/>
    </source>
</evidence>
<sequence>MTTEHLIDADPVTRAAAVTDRIMTDLANSDHRAVVVDSPPGAGKSTLVVRAAGELVAGNERPMIVAQTNNQVDDLILRLARAHPGIPIGRLSGGEYRPSPETAGACTIDTSLAALSACRIVVGTSAKWAVVRDGQFGWAILDEAYQMRSDKLLQIVERFDRGLFVGDPGQLDPFTIAETERWTGLPHDPTKNGVSVMLQHNPRTPVHTLPVSWRLPVSASRTIQEAFYPRVEFTSGTTERTRSLQFRTRSFGSSALDETLEMAAATGWAYHELPRRHVPRTDGETVQSAAQLATRLLDRGATGYCEREPDGRELQATDIAIGVAHRDQADLIRAALSRSNNPAAREITVDNANRLQGREYEVVIVMHPLSGRRDATSFHLESGRLCVLTSRHRQACIVVGRAGITDLLDSHPSTEPIHLSVPAKFPDGWQANQVVMAHLTQHRIGA</sequence>
<dbReference type="InterPro" id="IPR041679">
    <property type="entry name" value="DNA2/NAM7-like_C"/>
</dbReference>
<dbReference type="Proteomes" id="UP000540698">
    <property type="component" value="Unassembled WGS sequence"/>
</dbReference>
<comment type="caution">
    <text evidence="6">The sequence shown here is derived from an EMBL/GenBank/DDBJ whole genome shotgun (WGS) entry which is preliminary data.</text>
</comment>
<gene>
    <name evidence="6" type="ORF">HGB38_34670</name>
</gene>
<protein>
    <submittedName>
        <fullName evidence="6">AAA family ATPase</fullName>
    </submittedName>
</protein>
<accession>A0A7X6LB73</accession>
<dbReference type="Gene3D" id="3.40.50.300">
    <property type="entry name" value="P-loop containing nucleotide triphosphate hydrolases"/>
    <property type="match status" value="2"/>
</dbReference>
<evidence type="ECO:0000256" key="3">
    <source>
        <dbReference type="ARBA" id="ARBA00022806"/>
    </source>
</evidence>
<keyword evidence="2" id="KW-0378">Hydrolase</keyword>
<keyword evidence="7" id="KW-1185">Reference proteome</keyword>
<dbReference type="RefSeq" id="WP_062976742.1">
    <property type="nucleotide sequence ID" value="NZ_JAAXOS010000029.1"/>
</dbReference>
<feature type="domain" description="DNA2/NAM7 helicase-like C-terminal" evidence="5">
    <location>
        <begin position="288"/>
        <end position="401"/>
    </location>
</feature>
<dbReference type="PANTHER" id="PTHR43788:SF8">
    <property type="entry name" value="DNA-BINDING PROTEIN SMUBP-2"/>
    <property type="match status" value="1"/>
</dbReference>
<reference evidence="6 7" key="1">
    <citation type="submission" date="2020-04" db="EMBL/GenBank/DDBJ databases">
        <title>MicrobeNet Type strains.</title>
        <authorList>
            <person name="Nicholson A.C."/>
        </authorList>
    </citation>
    <scope>NUCLEOTIDE SEQUENCE [LARGE SCALE GENOMIC DNA]</scope>
    <source>
        <strain evidence="6 7">DSM 44956</strain>
    </source>
</reference>
<evidence type="ECO:0000313" key="7">
    <source>
        <dbReference type="Proteomes" id="UP000540698"/>
    </source>
</evidence>
<organism evidence="6 7">
    <name type="scientific">Nocardia gamkensis</name>
    <dbReference type="NCBI Taxonomy" id="352869"/>
    <lineage>
        <taxon>Bacteria</taxon>
        <taxon>Bacillati</taxon>
        <taxon>Actinomycetota</taxon>
        <taxon>Actinomycetes</taxon>
        <taxon>Mycobacteriales</taxon>
        <taxon>Nocardiaceae</taxon>
        <taxon>Nocardia</taxon>
    </lineage>
</organism>
<dbReference type="GO" id="GO:0043139">
    <property type="term" value="F:5'-3' DNA helicase activity"/>
    <property type="evidence" value="ECO:0007669"/>
    <property type="project" value="TreeGrafter"/>
</dbReference>
<keyword evidence="4" id="KW-0067">ATP-binding</keyword>
<evidence type="ECO:0000256" key="1">
    <source>
        <dbReference type="ARBA" id="ARBA00022741"/>
    </source>
</evidence>
<dbReference type="Pfam" id="PF13087">
    <property type="entry name" value="AAA_12"/>
    <property type="match status" value="1"/>
</dbReference>
<proteinExistence type="predicted"/>
<dbReference type="InterPro" id="IPR027417">
    <property type="entry name" value="P-loop_NTPase"/>
</dbReference>
<evidence type="ECO:0000313" key="6">
    <source>
        <dbReference type="EMBL" id="NKY31304.1"/>
    </source>
</evidence>
<dbReference type="InterPro" id="IPR050534">
    <property type="entry name" value="Coronavir_polyprotein_1ab"/>
</dbReference>
<name>A0A7X6LB73_9NOCA</name>
<dbReference type="GO" id="GO:0016787">
    <property type="term" value="F:hydrolase activity"/>
    <property type="evidence" value="ECO:0007669"/>
    <property type="project" value="UniProtKB-KW"/>
</dbReference>
<dbReference type="GO" id="GO:0005524">
    <property type="term" value="F:ATP binding"/>
    <property type="evidence" value="ECO:0007669"/>
    <property type="project" value="UniProtKB-KW"/>
</dbReference>
<dbReference type="EMBL" id="JAAXOS010000029">
    <property type="protein sequence ID" value="NKY31304.1"/>
    <property type="molecule type" value="Genomic_DNA"/>
</dbReference>
<evidence type="ECO:0000259" key="5">
    <source>
        <dbReference type="Pfam" id="PF13087"/>
    </source>
</evidence>
<keyword evidence="1" id="KW-0547">Nucleotide-binding</keyword>
<keyword evidence="3" id="KW-0347">Helicase</keyword>
<evidence type="ECO:0000256" key="2">
    <source>
        <dbReference type="ARBA" id="ARBA00022801"/>
    </source>
</evidence>
<dbReference type="SUPFAM" id="SSF52540">
    <property type="entry name" value="P-loop containing nucleoside triphosphate hydrolases"/>
    <property type="match status" value="1"/>
</dbReference>
<dbReference type="PANTHER" id="PTHR43788">
    <property type="entry name" value="DNA2/NAM7 HELICASE FAMILY MEMBER"/>
    <property type="match status" value="1"/>
</dbReference>